<dbReference type="EMBL" id="MWQN01000001">
    <property type="protein sequence ID" value="OPC82749.1"/>
    <property type="molecule type" value="Genomic_DNA"/>
</dbReference>
<keyword evidence="1" id="KW-0732">Signal</keyword>
<dbReference type="InterPro" id="IPR016047">
    <property type="entry name" value="M23ase_b-sheet_dom"/>
</dbReference>
<dbReference type="GO" id="GO:0004222">
    <property type="term" value="F:metalloendopeptidase activity"/>
    <property type="evidence" value="ECO:0007669"/>
    <property type="project" value="TreeGrafter"/>
</dbReference>
<sequence length="408" mass="43587">MSVLVVITAAAVGFVPAYADGDGDGDVRARKQRADAAARDMRADLDASLARLSAAEKAYAEAEAAAPGARAAADAARAKVAEARARTAELSHGVELADAAVTTAEAELRDVAASTQAVRDDVAQLVGRAYRSGQMAQLSMILRAQTPAELLSSLESYRRMVQTDHETIARLERTRDAVEARRAELERRREEARRRHAEAGRNLAEVVALEKTATEAAARVTALGAQREAALVTAREEKAADQQRYEAIRTEQKRLTELVNRSNAPARGVGSQPSSAKGGALSYPVRGSISSGFGMRYHPILEYTKLHTGTDFAVPEGTAVAAAREGTVVQTGYNAAYGYRVVLSHGRVGGVALTTTYNHLSRITVREGQRVARGGQVGRSGNTGWSTGAHLHFEVLVDGDFVDPVLWM</sequence>
<dbReference type="InterPro" id="IPR011055">
    <property type="entry name" value="Dup_hybrid_motif"/>
</dbReference>
<proteinExistence type="predicted"/>
<dbReference type="Proteomes" id="UP000190037">
    <property type="component" value="Unassembled WGS sequence"/>
</dbReference>
<dbReference type="CDD" id="cd12797">
    <property type="entry name" value="M23_peptidase"/>
    <property type="match status" value="1"/>
</dbReference>
<dbReference type="STRING" id="159449.B4N89_18990"/>
<dbReference type="Pfam" id="PF01551">
    <property type="entry name" value="Peptidase_M23"/>
    <property type="match status" value="1"/>
</dbReference>
<evidence type="ECO:0000259" key="3">
    <source>
        <dbReference type="Pfam" id="PF01551"/>
    </source>
</evidence>
<feature type="domain" description="M23ase beta-sheet core" evidence="3">
    <location>
        <begin position="306"/>
        <end position="404"/>
    </location>
</feature>
<gene>
    <name evidence="4" type="ORF">B4N89_18990</name>
</gene>
<dbReference type="Gene3D" id="2.70.70.10">
    <property type="entry name" value="Glucose Permease (Domain IIA)"/>
    <property type="match status" value="1"/>
</dbReference>
<evidence type="ECO:0000313" key="4">
    <source>
        <dbReference type="EMBL" id="OPC82749.1"/>
    </source>
</evidence>
<dbReference type="InterPro" id="IPR050570">
    <property type="entry name" value="Cell_wall_metabolism_enzyme"/>
</dbReference>
<evidence type="ECO:0000313" key="5">
    <source>
        <dbReference type="Proteomes" id="UP000190037"/>
    </source>
</evidence>
<evidence type="ECO:0000256" key="2">
    <source>
        <dbReference type="SAM" id="Coils"/>
    </source>
</evidence>
<reference evidence="4 5" key="1">
    <citation type="submission" date="2017-03" db="EMBL/GenBank/DDBJ databases">
        <title>Draft genome sequence of Streptomyces scabrisporus NF3, endophyte isolated from Amphipterygium adstringens.</title>
        <authorList>
            <person name="Vazquez M."/>
            <person name="Ceapa C.D."/>
            <person name="Rodriguez Luna D."/>
            <person name="Sanchez Esquivel S."/>
        </authorList>
    </citation>
    <scope>NUCLEOTIDE SEQUENCE [LARGE SCALE GENOMIC DNA]</scope>
    <source>
        <strain evidence="4 5">NF3</strain>
    </source>
</reference>
<protein>
    <recommendedName>
        <fullName evidence="3">M23ase beta-sheet core domain-containing protein</fullName>
    </recommendedName>
</protein>
<keyword evidence="2" id="KW-0175">Coiled coil</keyword>
<name>A0A1T3P0U5_9ACTN</name>
<feature type="coiled-coil region" evidence="2">
    <location>
        <begin position="168"/>
        <end position="202"/>
    </location>
</feature>
<dbReference type="SUPFAM" id="SSF51261">
    <property type="entry name" value="Duplicated hybrid motif"/>
    <property type="match status" value="1"/>
</dbReference>
<comment type="caution">
    <text evidence="4">The sequence shown here is derived from an EMBL/GenBank/DDBJ whole genome shotgun (WGS) entry which is preliminary data.</text>
</comment>
<keyword evidence="5" id="KW-1185">Reference proteome</keyword>
<dbReference type="PANTHER" id="PTHR21666:SF289">
    <property type="entry name" value="L-ALA--D-GLU ENDOPEPTIDASE"/>
    <property type="match status" value="1"/>
</dbReference>
<dbReference type="Gene3D" id="6.10.250.3150">
    <property type="match status" value="1"/>
</dbReference>
<organism evidence="4 5">
    <name type="scientific">Embleya scabrispora</name>
    <dbReference type="NCBI Taxonomy" id="159449"/>
    <lineage>
        <taxon>Bacteria</taxon>
        <taxon>Bacillati</taxon>
        <taxon>Actinomycetota</taxon>
        <taxon>Actinomycetes</taxon>
        <taxon>Kitasatosporales</taxon>
        <taxon>Streptomycetaceae</taxon>
        <taxon>Embleya</taxon>
    </lineage>
</organism>
<dbReference type="AlphaFoldDB" id="A0A1T3P0U5"/>
<accession>A0A1T3P0U5</accession>
<evidence type="ECO:0000256" key="1">
    <source>
        <dbReference type="ARBA" id="ARBA00022729"/>
    </source>
</evidence>
<dbReference type="PANTHER" id="PTHR21666">
    <property type="entry name" value="PEPTIDASE-RELATED"/>
    <property type="match status" value="1"/>
</dbReference>